<name>A0ABP5FDM9_9ACTN</name>
<dbReference type="EMBL" id="BAAAQN010000010">
    <property type="protein sequence ID" value="GAA2024413.1"/>
    <property type="molecule type" value="Genomic_DNA"/>
</dbReference>
<keyword evidence="3" id="KW-1185">Reference proteome</keyword>
<feature type="domain" description="NAD(P)-binding" evidence="1">
    <location>
        <begin position="9"/>
        <end position="172"/>
    </location>
</feature>
<dbReference type="PANTHER" id="PTHR43162">
    <property type="match status" value="1"/>
</dbReference>
<dbReference type="InterPro" id="IPR051604">
    <property type="entry name" value="Ergot_Alk_Oxidoreductase"/>
</dbReference>
<dbReference type="SUPFAM" id="SSF51735">
    <property type="entry name" value="NAD(P)-binding Rossmann-fold domains"/>
    <property type="match status" value="1"/>
</dbReference>
<dbReference type="Pfam" id="PF13460">
    <property type="entry name" value="NAD_binding_10"/>
    <property type="match status" value="1"/>
</dbReference>
<dbReference type="Gene3D" id="3.90.25.10">
    <property type="entry name" value="UDP-galactose 4-epimerase, domain 1"/>
    <property type="match status" value="1"/>
</dbReference>
<dbReference type="RefSeq" id="WP_344665501.1">
    <property type="nucleotide sequence ID" value="NZ_BAAAQN010000010.1"/>
</dbReference>
<dbReference type="PANTHER" id="PTHR43162:SF1">
    <property type="entry name" value="PRESTALK A DIFFERENTIATION PROTEIN A"/>
    <property type="match status" value="1"/>
</dbReference>
<dbReference type="Gene3D" id="3.40.50.720">
    <property type="entry name" value="NAD(P)-binding Rossmann-like Domain"/>
    <property type="match status" value="1"/>
</dbReference>
<gene>
    <name evidence="2" type="ORF">GCM10009839_22770</name>
</gene>
<evidence type="ECO:0000259" key="1">
    <source>
        <dbReference type="Pfam" id="PF13460"/>
    </source>
</evidence>
<dbReference type="InterPro" id="IPR036291">
    <property type="entry name" value="NAD(P)-bd_dom_sf"/>
</dbReference>
<dbReference type="InterPro" id="IPR016040">
    <property type="entry name" value="NAD(P)-bd_dom"/>
</dbReference>
<reference evidence="3" key="1">
    <citation type="journal article" date="2019" name="Int. J. Syst. Evol. Microbiol.">
        <title>The Global Catalogue of Microorganisms (GCM) 10K type strain sequencing project: providing services to taxonomists for standard genome sequencing and annotation.</title>
        <authorList>
            <consortium name="The Broad Institute Genomics Platform"/>
            <consortium name="The Broad Institute Genome Sequencing Center for Infectious Disease"/>
            <person name="Wu L."/>
            <person name="Ma J."/>
        </authorList>
    </citation>
    <scope>NUCLEOTIDE SEQUENCE [LARGE SCALE GENOMIC DNA]</scope>
    <source>
        <strain evidence="3">JCM 16014</strain>
    </source>
</reference>
<organism evidence="2 3">
    <name type="scientific">Catenulispora yoronensis</name>
    <dbReference type="NCBI Taxonomy" id="450799"/>
    <lineage>
        <taxon>Bacteria</taxon>
        <taxon>Bacillati</taxon>
        <taxon>Actinomycetota</taxon>
        <taxon>Actinomycetes</taxon>
        <taxon>Catenulisporales</taxon>
        <taxon>Catenulisporaceae</taxon>
        <taxon>Catenulispora</taxon>
    </lineage>
</organism>
<proteinExistence type="predicted"/>
<evidence type="ECO:0000313" key="3">
    <source>
        <dbReference type="Proteomes" id="UP001500751"/>
    </source>
</evidence>
<dbReference type="Proteomes" id="UP001500751">
    <property type="component" value="Unassembled WGS sequence"/>
</dbReference>
<evidence type="ECO:0000313" key="2">
    <source>
        <dbReference type="EMBL" id="GAA2024413.1"/>
    </source>
</evidence>
<comment type="caution">
    <text evidence="2">The sequence shown here is derived from an EMBL/GenBank/DDBJ whole genome shotgun (WGS) entry which is preliminary data.</text>
</comment>
<protein>
    <submittedName>
        <fullName evidence="2">NAD(P)H-binding protein</fullName>
    </submittedName>
</protein>
<sequence length="276" mass="29224">MKQNLILAGTGKTGRRVASRLAAAGLPVRTAARSGGDVPFDLDDPGTWPAALDGVAAAYLVEPSLEAGAEHPPRIARLVDAAVAAGVGRLVLLSAPGADQEGHVLHTTDLAVRESGLEWTVLRPNWFSQNFSEDFWQPAVRGGTLALPTGRGRVPFIDADDIADVAAAALTEDRHAGQVYDLTGPRALSFGEAAELIAGATGRPLRFVDVAPDEFRRQQIAHGVPETSAERLTNLLVRVSADTDNDIRDGVERALGRPPRRFEDFVVAAAASGCWD</sequence>
<accession>A0ABP5FDM9</accession>